<reference evidence="3 4" key="1">
    <citation type="journal article" date="2010" name="Nature">
        <title>Comparative genomics reveals mobile pathogenicity chromosomes in Fusarium.</title>
        <authorList>
            <person name="Ma L.J."/>
            <person name="van der Does H.C."/>
            <person name="Borkovich K.A."/>
            <person name="Coleman J.J."/>
            <person name="Daboussi M.J."/>
            <person name="Di Pietro A."/>
            <person name="Dufresne M."/>
            <person name="Freitag M."/>
            <person name="Grabherr M."/>
            <person name="Henrissat B."/>
            <person name="Houterman P.M."/>
            <person name="Kang S."/>
            <person name="Shim W.B."/>
            <person name="Woloshuk C."/>
            <person name="Xie X."/>
            <person name="Xu J.R."/>
            <person name="Antoniw J."/>
            <person name="Baker S.E."/>
            <person name="Bluhm B.H."/>
            <person name="Breakspear A."/>
            <person name="Brown D.W."/>
            <person name="Butchko R.A."/>
            <person name="Chapman S."/>
            <person name="Coulson R."/>
            <person name="Coutinho P.M."/>
            <person name="Danchin E.G."/>
            <person name="Diener A."/>
            <person name="Gale L.R."/>
            <person name="Gardiner D.M."/>
            <person name="Goff S."/>
            <person name="Hammond-Kosack K.E."/>
            <person name="Hilburn K."/>
            <person name="Hua-Van A."/>
            <person name="Jonkers W."/>
            <person name="Kazan K."/>
            <person name="Kodira C.D."/>
            <person name="Koehrsen M."/>
            <person name="Kumar L."/>
            <person name="Lee Y.H."/>
            <person name="Li L."/>
            <person name="Manners J.M."/>
            <person name="Miranda-Saavedra D."/>
            <person name="Mukherjee M."/>
            <person name="Park G."/>
            <person name="Park J."/>
            <person name="Park S.Y."/>
            <person name="Proctor R.H."/>
            <person name="Regev A."/>
            <person name="Ruiz-Roldan M.C."/>
            <person name="Sain D."/>
            <person name="Sakthikumar S."/>
            <person name="Sykes S."/>
            <person name="Schwartz D.C."/>
            <person name="Turgeon B.G."/>
            <person name="Wapinski I."/>
            <person name="Yoder O."/>
            <person name="Young S."/>
            <person name="Zeng Q."/>
            <person name="Zhou S."/>
            <person name="Galagan J."/>
            <person name="Cuomo C.A."/>
            <person name="Kistler H.C."/>
            <person name="Rep M."/>
        </authorList>
    </citation>
    <scope>NUCLEOTIDE SEQUENCE [LARGE SCALE GENOMIC DNA]</scope>
    <source>
        <strain evidence="4">M3125 / FGSC 7600</strain>
    </source>
</reference>
<feature type="transmembrane region" description="Helical" evidence="2">
    <location>
        <begin position="55"/>
        <end position="73"/>
    </location>
</feature>
<evidence type="ECO:0008006" key="5">
    <source>
        <dbReference type="Google" id="ProtNLM"/>
    </source>
</evidence>
<feature type="transmembrane region" description="Helical" evidence="2">
    <location>
        <begin position="20"/>
        <end position="43"/>
    </location>
</feature>
<gene>
    <name evidence="3" type="ORF">FVEG_15871</name>
</gene>
<dbReference type="VEuPathDB" id="FungiDB:FVEG_15871"/>
<dbReference type="PANTHER" id="PTHR48022:SF78">
    <property type="entry name" value="MONOSACCHARIDE TRANSPORTER, PUTATIVE (AFU_ORTHOLOGUE AFUA_2G02110)-RELATED"/>
    <property type="match status" value="1"/>
</dbReference>
<dbReference type="EMBL" id="DS022249">
    <property type="protein sequence ID" value="EWG45862.1"/>
    <property type="molecule type" value="Genomic_DNA"/>
</dbReference>
<dbReference type="GO" id="GO:0005351">
    <property type="term" value="F:carbohydrate:proton symporter activity"/>
    <property type="evidence" value="ECO:0007669"/>
    <property type="project" value="TreeGrafter"/>
</dbReference>
<keyword evidence="4" id="KW-1185">Reference proteome</keyword>
<comment type="subcellular location">
    <subcellularLocation>
        <location evidence="1">Membrane</location>
        <topology evidence="1">Multi-pass membrane protein</topology>
    </subcellularLocation>
</comment>
<keyword evidence="2" id="KW-0472">Membrane</keyword>
<organism evidence="3 4">
    <name type="scientific">Gibberella moniliformis (strain M3125 / FGSC 7600)</name>
    <name type="common">Maize ear and stalk rot fungus</name>
    <name type="synonym">Fusarium verticillioides</name>
    <dbReference type="NCBI Taxonomy" id="334819"/>
    <lineage>
        <taxon>Eukaryota</taxon>
        <taxon>Fungi</taxon>
        <taxon>Dikarya</taxon>
        <taxon>Ascomycota</taxon>
        <taxon>Pezizomycotina</taxon>
        <taxon>Sordariomycetes</taxon>
        <taxon>Hypocreomycetidae</taxon>
        <taxon>Hypocreales</taxon>
        <taxon>Nectriaceae</taxon>
        <taxon>Fusarium</taxon>
        <taxon>Fusarium fujikuroi species complex</taxon>
    </lineage>
</organism>
<dbReference type="GO" id="GO:0016020">
    <property type="term" value="C:membrane"/>
    <property type="evidence" value="ECO:0007669"/>
    <property type="project" value="UniProtKB-SubCell"/>
</dbReference>
<dbReference type="Proteomes" id="UP000009096">
    <property type="component" value="Chromosome 7"/>
</dbReference>
<evidence type="ECO:0000313" key="4">
    <source>
        <dbReference type="Proteomes" id="UP000009096"/>
    </source>
</evidence>
<dbReference type="KEGG" id="fvr:FVEG_15871"/>
<dbReference type="PANTHER" id="PTHR48022">
    <property type="entry name" value="PLASTIDIC GLUCOSE TRANSPORTER 4"/>
    <property type="match status" value="1"/>
</dbReference>
<dbReference type="EMBL" id="CM000584">
    <property type="protein sequence ID" value="EWG45862.1"/>
    <property type="molecule type" value="Genomic_DNA"/>
</dbReference>
<dbReference type="InterPro" id="IPR036259">
    <property type="entry name" value="MFS_trans_sf"/>
</dbReference>
<accession>W7MMJ5</accession>
<dbReference type="GeneID" id="30072747"/>
<evidence type="ECO:0000256" key="1">
    <source>
        <dbReference type="ARBA" id="ARBA00004141"/>
    </source>
</evidence>
<dbReference type="InterPro" id="IPR050360">
    <property type="entry name" value="MFS_Sugar_Transporters"/>
</dbReference>
<sequence length="160" mass="17849">MFFGIGSGDIHLGRRIQLAFWLQVSMQYGTVIAAVVIYSRTIYHTAGFDNINSGWLSGLLILVGILGTAIAAFTIDRTFYVFGAAMFTYIPLVYCYLPETAGRTLEEVDYLFASKSPFTWDEEKELAKCTALLHESLNEGKNGSDSMTQDKLMESYIKVV</sequence>
<dbReference type="SUPFAM" id="SSF103473">
    <property type="entry name" value="MFS general substrate transporter"/>
    <property type="match status" value="1"/>
</dbReference>
<name>W7MMJ5_GIBM7</name>
<dbReference type="AlphaFoldDB" id="W7MMJ5"/>
<evidence type="ECO:0000256" key="2">
    <source>
        <dbReference type="SAM" id="Phobius"/>
    </source>
</evidence>
<dbReference type="Gene3D" id="1.20.1250.20">
    <property type="entry name" value="MFS general substrate transporter like domains"/>
    <property type="match status" value="2"/>
</dbReference>
<keyword evidence="2" id="KW-1133">Transmembrane helix</keyword>
<dbReference type="RefSeq" id="XP_018752053.1">
    <property type="nucleotide sequence ID" value="XM_018905097.1"/>
</dbReference>
<protein>
    <recommendedName>
        <fullName evidence="5">Major facilitator superfamily (MFS) profile domain-containing protein</fullName>
    </recommendedName>
</protein>
<keyword evidence="2" id="KW-0812">Transmembrane</keyword>
<proteinExistence type="predicted"/>
<feature type="transmembrane region" description="Helical" evidence="2">
    <location>
        <begin position="79"/>
        <end position="97"/>
    </location>
</feature>
<evidence type="ECO:0000313" key="3">
    <source>
        <dbReference type="EMBL" id="EWG45862.1"/>
    </source>
</evidence>